<evidence type="ECO:0000313" key="1">
    <source>
        <dbReference type="EMBL" id="KAL0957182.1"/>
    </source>
</evidence>
<protein>
    <submittedName>
        <fullName evidence="1">Uncharacterized protein</fullName>
    </submittedName>
</protein>
<reference evidence="2" key="1">
    <citation type="submission" date="2024-06" db="EMBL/GenBank/DDBJ databases">
        <title>Multi-omics analyses provide insights into the biosynthesis of the anticancer antibiotic pleurotin in Hohenbuehelia grisea.</title>
        <authorList>
            <person name="Weaver J.A."/>
            <person name="Alberti F."/>
        </authorList>
    </citation>
    <scope>NUCLEOTIDE SEQUENCE [LARGE SCALE GENOMIC DNA]</scope>
    <source>
        <strain evidence="2">T-177</strain>
    </source>
</reference>
<sequence>MPSAKGGKKKRGDGTTTHARFSFCATEDLADPSEVQLATNIAFKRTTCTACRQGRTKLVYGLVIKDLQYVAKQLINIGQGPVHGGVEPKVAVKYLTADLIHLTRMRSLAGQFMLKAQTAGAEVADFCISKGFLIGSGGPFRSFQEQ</sequence>
<organism evidence="1 2">
    <name type="scientific">Hohenbuehelia grisea</name>
    <dbReference type="NCBI Taxonomy" id="104357"/>
    <lineage>
        <taxon>Eukaryota</taxon>
        <taxon>Fungi</taxon>
        <taxon>Dikarya</taxon>
        <taxon>Basidiomycota</taxon>
        <taxon>Agaricomycotina</taxon>
        <taxon>Agaricomycetes</taxon>
        <taxon>Agaricomycetidae</taxon>
        <taxon>Agaricales</taxon>
        <taxon>Pleurotineae</taxon>
        <taxon>Pleurotaceae</taxon>
        <taxon>Hohenbuehelia</taxon>
    </lineage>
</organism>
<dbReference type="EMBL" id="JASNQZ010000006">
    <property type="protein sequence ID" value="KAL0957182.1"/>
    <property type="molecule type" value="Genomic_DNA"/>
</dbReference>
<gene>
    <name evidence="1" type="ORF">HGRIS_003274</name>
</gene>
<keyword evidence="2" id="KW-1185">Reference proteome</keyword>
<name>A0ABR3JPB1_9AGAR</name>
<proteinExistence type="predicted"/>
<dbReference type="Proteomes" id="UP001556367">
    <property type="component" value="Unassembled WGS sequence"/>
</dbReference>
<accession>A0ABR3JPB1</accession>
<comment type="caution">
    <text evidence="1">The sequence shown here is derived from an EMBL/GenBank/DDBJ whole genome shotgun (WGS) entry which is preliminary data.</text>
</comment>
<evidence type="ECO:0000313" key="2">
    <source>
        <dbReference type="Proteomes" id="UP001556367"/>
    </source>
</evidence>